<dbReference type="OrthoDB" id="10053231at2759"/>
<name>A0A1Y2EM96_9FUNG</name>
<dbReference type="AlphaFoldDB" id="A0A1Y2EM96"/>
<dbReference type="EMBL" id="MCOG01000038">
    <property type="protein sequence ID" value="ORY72639.1"/>
    <property type="molecule type" value="Genomic_DNA"/>
</dbReference>
<feature type="transmembrane region" description="Helical" evidence="1">
    <location>
        <begin position="6"/>
        <end position="22"/>
    </location>
</feature>
<reference evidence="2 3" key="1">
    <citation type="submission" date="2016-08" db="EMBL/GenBank/DDBJ databases">
        <title>A Parts List for Fungal Cellulosomes Revealed by Comparative Genomics.</title>
        <authorList>
            <consortium name="DOE Joint Genome Institute"/>
            <person name="Haitjema C.H."/>
            <person name="Gilmore S.P."/>
            <person name="Henske J.K."/>
            <person name="Solomon K.V."/>
            <person name="De Groot R."/>
            <person name="Kuo A."/>
            <person name="Mondo S.J."/>
            <person name="Salamov A.A."/>
            <person name="Labutti K."/>
            <person name="Zhao Z."/>
            <person name="Chiniquy J."/>
            <person name="Barry K."/>
            <person name="Brewer H.M."/>
            <person name="Purvine S.O."/>
            <person name="Wright A.T."/>
            <person name="Boxma B."/>
            <person name="Van Alen T."/>
            <person name="Hackstein J.H."/>
            <person name="Baker S.E."/>
            <person name="Grigoriev I.V."/>
            <person name="O'Malley M.A."/>
        </authorList>
    </citation>
    <scope>NUCLEOTIDE SEQUENCE [LARGE SCALE GENOMIC DNA]</scope>
    <source>
        <strain evidence="2 3">G1</strain>
    </source>
</reference>
<gene>
    <name evidence="2" type="ORF">LY90DRAFT_503589</name>
</gene>
<evidence type="ECO:0000313" key="3">
    <source>
        <dbReference type="Proteomes" id="UP000193920"/>
    </source>
</evidence>
<organism evidence="2 3">
    <name type="scientific">Neocallimastix californiae</name>
    <dbReference type="NCBI Taxonomy" id="1754190"/>
    <lineage>
        <taxon>Eukaryota</taxon>
        <taxon>Fungi</taxon>
        <taxon>Fungi incertae sedis</taxon>
        <taxon>Chytridiomycota</taxon>
        <taxon>Chytridiomycota incertae sedis</taxon>
        <taxon>Neocallimastigomycetes</taxon>
        <taxon>Neocallimastigales</taxon>
        <taxon>Neocallimastigaceae</taxon>
        <taxon>Neocallimastix</taxon>
    </lineage>
</organism>
<comment type="caution">
    <text evidence="2">The sequence shown here is derived from an EMBL/GenBank/DDBJ whole genome shotgun (WGS) entry which is preliminary data.</text>
</comment>
<proteinExistence type="predicted"/>
<sequence length="194" mass="22391">MDKKYSTIIVIYIFVFLYIKICKTYKLYEVLSKEDVLKTTNEYYISFYCKNDTCAVVDDLYNNPLVEIPDEKGNIITYISYTCTYDNIKLSKCPKEICAYGKCKSTKCTTDSQCLSNKCIDNFCVFNKETPIVRCDNIYTPDTLFSRRSSYMYCKPYPEPCETDDECSSRKCSINKTCNSQTQGPSDSEGTSLF</sequence>
<keyword evidence="1" id="KW-0812">Transmembrane</keyword>
<keyword evidence="1" id="KW-0472">Membrane</keyword>
<keyword evidence="3" id="KW-1185">Reference proteome</keyword>
<dbReference type="Proteomes" id="UP000193920">
    <property type="component" value="Unassembled WGS sequence"/>
</dbReference>
<keyword evidence="1" id="KW-1133">Transmembrane helix</keyword>
<accession>A0A1Y2EM96</accession>
<evidence type="ECO:0000313" key="2">
    <source>
        <dbReference type="EMBL" id="ORY72639.1"/>
    </source>
</evidence>
<protein>
    <submittedName>
        <fullName evidence="2">Uncharacterized protein</fullName>
    </submittedName>
</protein>
<evidence type="ECO:0000256" key="1">
    <source>
        <dbReference type="SAM" id="Phobius"/>
    </source>
</evidence>